<gene>
    <name evidence="3" type="ORF">PMIN01_11747</name>
</gene>
<dbReference type="EMBL" id="WJXW01000015">
    <property type="protein sequence ID" value="KAF9729814.1"/>
    <property type="molecule type" value="Genomic_DNA"/>
</dbReference>
<proteinExistence type="predicted"/>
<accession>A0A9P6G8T5</accession>
<comment type="caution">
    <text evidence="3">The sequence shown here is derived from an EMBL/GenBank/DDBJ whole genome shotgun (WGS) entry which is preliminary data.</text>
</comment>
<protein>
    <submittedName>
        <fullName evidence="3">Ankyrin repeat protein</fullName>
    </submittedName>
</protein>
<dbReference type="InterPro" id="IPR036770">
    <property type="entry name" value="Ankyrin_rpt-contain_sf"/>
</dbReference>
<evidence type="ECO:0000313" key="4">
    <source>
        <dbReference type="Proteomes" id="UP000756921"/>
    </source>
</evidence>
<sequence>MWVVLEKRPRTLKILLQERPGVQLKENWLFGALMMAADGGHGIMVKILLNSGINIGASIDYYYSALDLAARGGHAHVVKLVLETCAAVFSSHDRMFNGHGYLSSVLKSSSERGHEQVVVLLLNAGAPTNEDADTSISALQMATAEGHEQVVKLLSKLVPK</sequence>
<keyword evidence="2" id="KW-0040">ANK repeat</keyword>
<dbReference type="OrthoDB" id="539213at2759"/>
<dbReference type="PANTHER" id="PTHR24198:SF165">
    <property type="entry name" value="ANKYRIN REPEAT-CONTAINING PROTEIN-RELATED"/>
    <property type="match status" value="1"/>
</dbReference>
<evidence type="ECO:0000313" key="3">
    <source>
        <dbReference type="EMBL" id="KAF9729814.1"/>
    </source>
</evidence>
<name>A0A9P6G8T5_9PLEO</name>
<dbReference type="Pfam" id="PF12796">
    <property type="entry name" value="Ank_2"/>
    <property type="match status" value="1"/>
</dbReference>
<organism evidence="3 4">
    <name type="scientific">Paraphaeosphaeria minitans</name>
    <dbReference type="NCBI Taxonomy" id="565426"/>
    <lineage>
        <taxon>Eukaryota</taxon>
        <taxon>Fungi</taxon>
        <taxon>Dikarya</taxon>
        <taxon>Ascomycota</taxon>
        <taxon>Pezizomycotina</taxon>
        <taxon>Dothideomycetes</taxon>
        <taxon>Pleosporomycetidae</taxon>
        <taxon>Pleosporales</taxon>
        <taxon>Massarineae</taxon>
        <taxon>Didymosphaeriaceae</taxon>
        <taxon>Paraphaeosphaeria</taxon>
    </lineage>
</organism>
<dbReference type="Gene3D" id="1.25.40.20">
    <property type="entry name" value="Ankyrin repeat-containing domain"/>
    <property type="match status" value="1"/>
</dbReference>
<dbReference type="SUPFAM" id="SSF48403">
    <property type="entry name" value="Ankyrin repeat"/>
    <property type="match status" value="1"/>
</dbReference>
<keyword evidence="4" id="KW-1185">Reference proteome</keyword>
<evidence type="ECO:0000256" key="2">
    <source>
        <dbReference type="ARBA" id="ARBA00023043"/>
    </source>
</evidence>
<dbReference type="SMART" id="SM00248">
    <property type="entry name" value="ANK"/>
    <property type="match status" value="3"/>
</dbReference>
<reference evidence="3" key="1">
    <citation type="journal article" date="2020" name="Mol. Plant Microbe Interact.">
        <title>Genome Sequence of the Biocontrol Agent Coniothyrium minitans strain Conio (IMI 134523).</title>
        <authorList>
            <person name="Patel D."/>
            <person name="Shittu T.A."/>
            <person name="Baroncelli R."/>
            <person name="Muthumeenakshi S."/>
            <person name="Osborne T.H."/>
            <person name="Janganan T.K."/>
            <person name="Sreenivasaprasad S."/>
        </authorList>
    </citation>
    <scope>NUCLEOTIDE SEQUENCE</scope>
    <source>
        <strain evidence="3">Conio</strain>
    </source>
</reference>
<dbReference type="AlphaFoldDB" id="A0A9P6G8T5"/>
<dbReference type="InterPro" id="IPR002110">
    <property type="entry name" value="Ankyrin_rpt"/>
</dbReference>
<evidence type="ECO:0000256" key="1">
    <source>
        <dbReference type="ARBA" id="ARBA00022737"/>
    </source>
</evidence>
<dbReference type="PANTHER" id="PTHR24198">
    <property type="entry name" value="ANKYRIN REPEAT AND PROTEIN KINASE DOMAIN-CONTAINING PROTEIN"/>
    <property type="match status" value="1"/>
</dbReference>
<dbReference type="Proteomes" id="UP000756921">
    <property type="component" value="Unassembled WGS sequence"/>
</dbReference>
<keyword evidence="1" id="KW-0677">Repeat</keyword>